<reference evidence="2" key="1">
    <citation type="submission" date="2018-05" db="EMBL/GenBank/DDBJ databases">
        <title>Draft genome of Mucuna pruriens seed.</title>
        <authorList>
            <person name="Nnadi N.E."/>
            <person name="Vos R."/>
            <person name="Hasami M.H."/>
            <person name="Devisetty U.K."/>
            <person name="Aguiy J.C."/>
        </authorList>
    </citation>
    <scope>NUCLEOTIDE SEQUENCE [LARGE SCALE GENOMIC DNA]</scope>
    <source>
        <strain evidence="2">JCA_2017</strain>
    </source>
</reference>
<accession>A0A371H2U6</accession>
<name>A0A371H2U6_MUCPR</name>
<dbReference type="AlphaFoldDB" id="A0A371H2U6"/>
<comment type="caution">
    <text evidence="2">The sequence shown here is derived from an EMBL/GenBank/DDBJ whole genome shotgun (WGS) entry which is preliminary data.</text>
</comment>
<evidence type="ECO:0000313" key="3">
    <source>
        <dbReference type="Proteomes" id="UP000257109"/>
    </source>
</evidence>
<dbReference type="OrthoDB" id="10262250at2759"/>
<organism evidence="2 3">
    <name type="scientific">Mucuna pruriens</name>
    <name type="common">Velvet bean</name>
    <name type="synonym">Dolichos pruriens</name>
    <dbReference type="NCBI Taxonomy" id="157652"/>
    <lineage>
        <taxon>Eukaryota</taxon>
        <taxon>Viridiplantae</taxon>
        <taxon>Streptophyta</taxon>
        <taxon>Embryophyta</taxon>
        <taxon>Tracheophyta</taxon>
        <taxon>Spermatophyta</taxon>
        <taxon>Magnoliopsida</taxon>
        <taxon>eudicotyledons</taxon>
        <taxon>Gunneridae</taxon>
        <taxon>Pentapetalae</taxon>
        <taxon>rosids</taxon>
        <taxon>fabids</taxon>
        <taxon>Fabales</taxon>
        <taxon>Fabaceae</taxon>
        <taxon>Papilionoideae</taxon>
        <taxon>50 kb inversion clade</taxon>
        <taxon>NPAAA clade</taxon>
        <taxon>indigoferoid/millettioid clade</taxon>
        <taxon>Phaseoleae</taxon>
        <taxon>Mucuna</taxon>
    </lineage>
</organism>
<keyword evidence="3" id="KW-1185">Reference proteome</keyword>
<feature type="chain" id="PRO_5017050924" evidence="1">
    <location>
        <begin position="21"/>
        <end position="82"/>
    </location>
</feature>
<gene>
    <name evidence="2" type="ORF">CR513_20137</name>
</gene>
<feature type="signal peptide" evidence="1">
    <location>
        <begin position="1"/>
        <end position="20"/>
    </location>
</feature>
<dbReference type="EMBL" id="QJKJ01003735">
    <property type="protein sequence ID" value="RDX97119.1"/>
    <property type="molecule type" value="Genomic_DNA"/>
</dbReference>
<evidence type="ECO:0000256" key="1">
    <source>
        <dbReference type="SAM" id="SignalP"/>
    </source>
</evidence>
<sequence>MLAAAFTWLFPFLGMDFGSAKQILLYKLCTTIKSFLEETLVAIPDSVMDSPVAEPQCGRGDLFANIHSLLPPPYRTREEDAI</sequence>
<dbReference type="STRING" id="157652.A0A371H2U6"/>
<evidence type="ECO:0000313" key="2">
    <source>
        <dbReference type="EMBL" id="RDX97119.1"/>
    </source>
</evidence>
<keyword evidence="1" id="KW-0732">Signal</keyword>
<protein>
    <submittedName>
        <fullName evidence="2">Uncharacterized protein</fullName>
    </submittedName>
</protein>
<dbReference type="Proteomes" id="UP000257109">
    <property type="component" value="Unassembled WGS sequence"/>
</dbReference>
<proteinExistence type="predicted"/>